<feature type="compositionally biased region" description="Polar residues" evidence="10">
    <location>
        <begin position="19"/>
        <end position="34"/>
    </location>
</feature>
<dbReference type="Gene3D" id="2.30.29.30">
    <property type="entry name" value="Pleckstrin-homology domain (PH domain)/Phosphotyrosine-binding domain (PTB)"/>
    <property type="match status" value="2"/>
</dbReference>
<dbReference type="GO" id="GO:0005158">
    <property type="term" value="F:insulin receptor binding"/>
    <property type="evidence" value="ECO:0007669"/>
    <property type="project" value="InterPro"/>
</dbReference>
<dbReference type="PANTHER" id="PTHR10614:SF13">
    <property type="entry name" value="INSULIN RECEPTOR SUBSTRATE 1"/>
    <property type="match status" value="1"/>
</dbReference>
<feature type="compositionally biased region" description="Polar residues" evidence="10">
    <location>
        <begin position="733"/>
        <end position="742"/>
    </location>
</feature>
<keyword evidence="3" id="KW-0597">Phosphoprotein</keyword>
<dbReference type="Proteomes" id="UP000186922">
    <property type="component" value="Unassembled WGS sequence"/>
</dbReference>
<dbReference type="OrthoDB" id="946068at2759"/>
<evidence type="ECO:0000256" key="6">
    <source>
        <dbReference type="ARBA" id="ARBA00022782"/>
    </source>
</evidence>
<evidence type="ECO:0000259" key="11">
    <source>
        <dbReference type="PROSITE" id="PS50003"/>
    </source>
</evidence>
<dbReference type="GO" id="GO:0005829">
    <property type="term" value="C:cytosol"/>
    <property type="evidence" value="ECO:0007669"/>
    <property type="project" value="TreeGrafter"/>
</dbReference>
<keyword evidence="5" id="KW-0677">Repeat</keyword>
<feature type="region of interest" description="Disordered" evidence="10">
    <location>
        <begin position="283"/>
        <end position="364"/>
    </location>
</feature>
<dbReference type="InterPro" id="IPR011993">
    <property type="entry name" value="PH-like_dom_sf"/>
</dbReference>
<evidence type="ECO:0000256" key="10">
    <source>
        <dbReference type="SAM" id="MobiDB-lite"/>
    </source>
</evidence>
<evidence type="ECO:0000256" key="5">
    <source>
        <dbReference type="ARBA" id="ARBA00022737"/>
    </source>
</evidence>
<gene>
    <name evidence="12" type="primary">RvY_10199-1</name>
    <name evidence="12" type="synonym">RvY_10199.1</name>
    <name evidence="12" type="ORF">RvY_10199</name>
</gene>
<dbReference type="PROSITE" id="PS50003">
    <property type="entry name" value="PH_DOMAIN"/>
    <property type="match status" value="1"/>
</dbReference>
<dbReference type="SUPFAM" id="SSF50729">
    <property type="entry name" value="PH domain-like"/>
    <property type="match status" value="2"/>
</dbReference>
<feature type="region of interest" description="Disordered" evidence="10">
    <location>
        <begin position="1"/>
        <end position="39"/>
    </location>
</feature>
<organism evidence="12 13">
    <name type="scientific">Ramazzottius varieornatus</name>
    <name type="common">Water bear</name>
    <name type="synonym">Tardigrade</name>
    <dbReference type="NCBI Taxonomy" id="947166"/>
    <lineage>
        <taxon>Eukaryota</taxon>
        <taxon>Metazoa</taxon>
        <taxon>Ecdysozoa</taxon>
        <taxon>Tardigrada</taxon>
        <taxon>Eutardigrada</taxon>
        <taxon>Parachela</taxon>
        <taxon>Hypsibioidea</taxon>
        <taxon>Ramazzottiidae</taxon>
        <taxon>Ramazzottius</taxon>
    </lineage>
</organism>
<keyword evidence="7" id="KW-0896">Oogenesis</keyword>
<evidence type="ECO:0000313" key="12">
    <source>
        <dbReference type="EMBL" id="GAU99161.1"/>
    </source>
</evidence>
<evidence type="ECO:0000256" key="9">
    <source>
        <dbReference type="ARBA" id="ARBA00046145"/>
    </source>
</evidence>
<evidence type="ECO:0000256" key="4">
    <source>
        <dbReference type="ARBA" id="ARBA00022604"/>
    </source>
</evidence>
<dbReference type="EMBL" id="BDGG01000005">
    <property type="protein sequence ID" value="GAU99161.1"/>
    <property type="molecule type" value="Genomic_DNA"/>
</dbReference>
<dbReference type="Pfam" id="PF02174">
    <property type="entry name" value="IRS"/>
    <property type="match status" value="1"/>
</dbReference>
<evidence type="ECO:0000256" key="2">
    <source>
        <dbReference type="ARBA" id="ARBA00015710"/>
    </source>
</evidence>
<sequence length="797" mass="86863">MGTVERERMAQQPALPHVTSYSTVATRQSTTSGSYLPADDEGVDDGIKRKGVLRKLKTGKKKYFVLRKATHDRPALLEYYDQVSKYQKGETPKRTIIVGGCFAVNKKEDSGDKKDKYAISIYGNPDTFSIVAASEQEQMDWLRDLVELQQTGNLENAQNSPTSSITSDQPYFDYVWNVEVEKKKGATMQSSIVGPQRLCVQLRAEEKKNRFVKLFPVTATRPDQGGKDFPLKVLRQVGVGGRHDEIFYLEVGRSAVTGAESFAMVCESKHAAAQMHDVIGEAMRVPDPTDTSEKSGSGHRTRSNTDHHSGRSRASSDARRNTYESDKTRHGTTTIPQNEMGHTGGGSAPIRTGSGSTASSRERLARSERIENYITPAFQQSTSVNETENYLPVDLNNAYFTCDFPGKPEAPPPDPNYATLTPADTKTPAKAPVNPRGPPQTTVSSSVETARQPLTPSIPEEPSDYAMMMPTKEAKPVAPKEPVKPAAEVQQQSGNSLEESGYFEMNVASKDAHKPVATTPVPAPSRSVPAAKVPIIVTEKASPAGAPAQLPADTQNSYMMMTPSSAATTPNALMTDSRRSTMSNASYQSHGSEKEEHADTVGEVTYAVMEPSGNRSRRGETSSREASTSSLGSSFGWDRLSSVGSRTDYKLDKVRAFMAVEDEGNMRGLRAYSIGCTPSKPVSAFKVPEPPAPSIPAESAFRIRAFSLGNHSLSPNRNPRRVLPHSPSAALVLNSSPSTSSPREVRHVSVSDTQLTPESSERSTPDFNKNRKQPATLTEENEESTKMELDFRKRSGT</sequence>
<feature type="compositionally biased region" description="Polar residues" evidence="10">
    <location>
        <begin position="439"/>
        <end position="455"/>
    </location>
</feature>
<accession>A0A1D1VBZ2</accession>
<dbReference type="GO" id="GO:0048477">
    <property type="term" value="P:oogenesis"/>
    <property type="evidence" value="ECO:0007669"/>
    <property type="project" value="UniProtKB-KW"/>
</dbReference>
<dbReference type="GO" id="GO:0005886">
    <property type="term" value="C:plasma membrane"/>
    <property type="evidence" value="ECO:0007669"/>
    <property type="project" value="TreeGrafter"/>
</dbReference>
<feature type="compositionally biased region" description="Polar residues" evidence="10">
    <location>
        <begin position="624"/>
        <end position="633"/>
    </location>
</feature>
<dbReference type="InterPro" id="IPR002404">
    <property type="entry name" value="IRS_PTB"/>
</dbReference>
<proteinExistence type="predicted"/>
<dbReference type="AlphaFoldDB" id="A0A1D1VBZ2"/>
<keyword evidence="6" id="KW-0221">Differentiation</keyword>
<evidence type="ECO:0000313" key="13">
    <source>
        <dbReference type="Proteomes" id="UP000186922"/>
    </source>
</evidence>
<feature type="region of interest" description="Disordered" evidence="10">
    <location>
        <begin position="730"/>
        <end position="797"/>
    </location>
</feature>
<dbReference type="SMART" id="SM00233">
    <property type="entry name" value="PH"/>
    <property type="match status" value="1"/>
</dbReference>
<feature type="compositionally biased region" description="Basic and acidic residues" evidence="10">
    <location>
        <begin position="783"/>
        <end position="797"/>
    </location>
</feature>
<name>A0A1D1VBZ2_RAMVA</name>
<keyword evidence="13" id="KW-1185">Reference proteome</keyword>
<protein>
    <recommendedName>
        <fullName evidence="2">Insulin receptor substrate 1</fullName>
    </recommendedName>
    <alternativeName>
        <fullName evidence="8">Protein chico</fullName>
    </alternativeName>
</protein>
<feature type="compositionally biased region" description="Basic and acidic residues" evidence="10">
    <location>
        <begin position="303"/>
        <end position="329"/>
    </location>
</feature>
<feature type="domain" description="PH" evidence="11">
    <location>
        <begin position="46"/>
        <end position="150"/>
    </location>
</feature>
<feature type="compositionally biased region" description="Polar residues" evidence="10">
    <location>
        <begin position="577"/>
        <end position="590"/>
    </location>
</feature>
<comment type="caution">
    <text evidence="12">The sequence shown here is derived from an EMBL/GenBank/DDBJ whole genome shotgun (WGS) entry which is preliminary data.</text>
</comment>
<dbReference type="PANTHER" id="PTHR10614">
    <property type="entry name" value="INSULIN RECEPTOR SUBSTRATE"/>
    <property type="match status" value="1"/>
</dbReference>
<comment type="function">
    <text evidence="9">Activates phosphatidylinositol 3-kinase when bound to the regulatory p85 subunit. May mediate the control of various cellular processes by insulin-like peptides. When phosphorylated by the insulin receptor binds specifically to various cellular proteins containing SH2 domains. Involved in control of cell proliferation, cell size, and body and organ growth throughout development. Also has a role in a signaling pathway controlling the physiological response required to endure periods of low nutrient conditions. Insulin/insulin-like growth factor (IGF) signaling pathway has a role in regulating aging and is necessary in the ovary for vitellogenic maturation.</text>
</comment>
<reference evidence="12 13" key="1">
    <citation type="journal article" date="2016" name="Nat. Commun.">
        <title>Extremotolerant tardigrade genome and improved radiotolerance of human cultured cells by tardigrade-unique protein.</title>
        <authorList>
            <person name="Hashimoto T."/>
            <person name="Horikawa D.D."/>
            <person name="Saito Y."/>
            <person name="Kuwahara H."/>
            <person name="Kozuka-Hata H."/>
            <person name="Shin-I T."/>
            <person name="Minakuchi Y."/>
            <person name="Ohishi K."/>
            <person name="Motoyama A."/>
            <person name="Aizu T."/>
            <person name="Enomoto A."/>
            <person name="Kondo K."/>
            <person name="Tanaka S."/>
            <person name="Hara Y."/>
            <person name="Koshikawa S."/>
            <person name="Sagara H."/>
            <person name="Miura T."/>
            <person name="Yokobori S."/>
            <person name="Miyagawa K."/>
            <person name="Suzuki Y."/>
            <person name="Kubo T."/>
            <person name="Oyama M."/>
            <person name="Kohara Y."/>
            <person name="Fujiyama A."/>
            <person name="Arakawa K."/>
            <person name="Katayama T."/>
            <person name="Toyoda A."/>
            <person name="Kunieda T."/>
        </authorList>
    </citation>
    <scope>NUCLEOTIDE SEQUENCE [LARGE SCALE GENOMIC DNA]</scope>
    <source>
        <strain evidence="12 13">YOKOZUNA-1</strain>
    </source>
</reference>
<dbReference type="InterPro" id="IPR039011">
    <property type="entry name" value="IRS"/>
</dbReference>
<evidence type="ECO:0000256" key="1">
    <source>
        <dbReference type="ARBA" id="ARBA00011440"/>
    </source>
</evidence>
<feature type="compositionally biased region" description="Basic and acidic residues" evidence="10">
    <location>
        <begin position="591"/>
        <end position="600"/>
    </location>
</feature>
<feature type="region of interest" description="Disordered" evidence="10">
    <location>
        <begin position="404"/>
        <end position="464"/>
    </location>
</feature>
<dbReference type="Pfam" id="PF00169">
    <property type="entry name" value="PH"/>
    <property type="match status" value="1"/>
</dbReference>
<dbReference type="STRING" id="947166.A0A1D1VBZ2"/>
<feature type="region of interest" description="Disordered" evidence="10">
    <location>
        <begin position="577"/>
        <end position="637"/>
    </location>
</feature>
<dbReference type="GO" id="GO:0008286">
    <property type="term" value="P:insulin receptor signaling pathway"/>
    <property type="evidence" value="ECO:0007669"/>
    <property type="project" value="InterPro"/>
</dbReference>
<dbReference type="GO" id="GO:0043548">
    <property type="term" value="F:phosphatidylinositol 3-kinase binding"/>
    <property type="evidence" value="ECO:0007669"/>
    <property type="project" value="TreeGrafter"/>
</dbReference>
<evidence type="ECO:0000256" key="8">
    <source>
        <dbReference type="ARBA" id="ARBA00033282"/>
    </source>
</evidence>
<dbReference type="InterPro" id="IPR001849">
    <property type="entry name" value="PH_domain"/>
</dbReference>
<evidence type="ECO:0000256" key="7">
    <source>
        <dbReference type="ARBA" id="ARBA00022943"/>
    </source>
</evidence>
<comment type="subunit">
    <text evidence="1">Bindings to phosphatidylinositol 3-kinase and SHP2.</text>
</comment>
<evidence type="ECO:0000256" key="3">
    <source>
        <dbReference type="ARBA" id="ARBA00022553"/>
    </source>
</evidence>
<keyword evidence="4" id="KW-0341">Growth regulation</keyword>